<evidence type="ECO:0000313" key="4">
    <source>
        <dbReference type="Proteomes" id="UP000198937"/>
    </source>
</evidence>
<gene>
    <name evidence="3" type="ORF">GA0070617_1381</name>
</gene>
<organism evidence="3 4">
    <name type="scientific">Micromonospora yangpuensis</name>
    <dbReference type="NCBI Taxonomy" id="683228"/>
    <lineage>
        <taxon>Bacteria</taxon>
        <taxon>Bacillati</taxon>
        <taxon>Actinomycetota</taxon>
        <taxon>Actinomycetes</taxon>
        <taxon>Micromonosporales</taxon>
        <taxon>Micromonosporaceae</taxon>
        <taxon>Micromonospora</taxon>
    </lineage>
</organism>
<sequence length="293" mass="30286">MSDSYPPYGGQPDPNATPWSGPPAQQSGYPAYGHPGQGQPAHLGAPFPPPPQKSNKGLIIGLSIGAAVILLLALCGAGIAFALAGGDDEPDPIASQSTPAEGGGESPQPGGENTPGPQESTPQEAPPNNNAVTARYSSDFSSVCDGSPILNAATYTSGGSGAKAYTFSNNPERLTTWSTRSVSSSKSYYARSTEFESVSVVGCLKFVEGSEGEPRKCDYKDSDDKPVSVSYISSRYTLTFHAAKTAEKIGDGGTVNAPANRCPSFISYNRTTMKAYAAPDAGSIEAALDKFLS</sequence>
<feature type="transmembrane region" description="Helical" evidence="2">
    <location>
        <begin position="58"/>
        <end position="83"/>
    </location>
</feature>
<reference evidence="3 4" key="1">
    <citation type="submission" date="2016-06" db="EMBL/GenBank/DDBJ databases">
        <authorList>
            <person name="Kjaerup R.B."/>
            <person name="Dalgaard T.S."/>
            <person name="Juul-Madsen H.R."/>
        </authorList>
    </citation>
    <scope>NUCLEOTIDE SEQUENCE [LARGE SCALE GENOMIC DNA]</scope>
    <source>
        <strain evidence="3 4">DSM 45577</strain>
    </source>
</reference>
<feature type="region of interest" description="Disordered" evidence="1">
    <location>
        <begin position="1"/>
        <end position="50"/>
    </location>
</feature>
<evidence type="ECO:0000313" key="3">
    <source>
        <dbReference type="EMBL" id="SCL50097.1"/>
    </source>
</evidence>
<dbReference type="RefSeq" id="WP_091434972.1">
    <property type="nucleotide sequence ID" value="NZ_BMMJ01000001.1"/>
</dbReference>
<evidence type="ECO:0000256" key="1">
    <source>
        <dbReference type="SAM" id="MobiDB-lite"/>
    </source>
</evidence>
<dbReference type="STRING" id="683228.GA0070617_1381"/>
<keyword evidence="2" id="KW-0812">Transmembrane</keyword>
<dbReference type="Proteomes" id="UP000198937">
    <property type="component" value="Unassembled WGS sequence"/>
</dbReference>
<dbReference type="AlphaFoldDB" id="A0A1C6U7V3"/>
<proteinExistence type="predicted"/>
<keyword evidence="4" id="KW-1185">Reference proteome</keyword>
<feature type="compositionally biased region" description="Polar residues" evidence="1">
    <location>
        <begin position="115"/>
        <end position="133"/>
    </location>
</feature>
<feature type="region of interest" description="Disordered" evidence="1">
    <location>
        <begin position="90"/>
        <end position="133"/>
    </location>
</feature>
<dbReference type="EMBL" id="FMIA01000002">
    <property type="protein sequence ID" value="SCL50097.1"/>
    <property type="molecule type" value="Genomic_DNA"/>
</dbReference>
<evidence type="ECO:0000256" key="2">
    <source>
        <dbReference type="SAM" id="Phobius"/>
    </source>
</evidence>
<keyword evidence="2" id="KW-0472">Membrane</keyword>
<keyword evidence="2" id="KW-1133">Transmembrane helix</keyword>
<protein>
    <submittedName>
        <fullName evidence="3">Uncharacterized protein</fullName>
    </submittedName>
</protein>
<dbReference type="OrthoDB" id="3790588at2"/>
<name>A0A1C6U7V3_9ACTN</name>
<accession>A0A1C6U7V3</accession>